<dbReference type="GO" id="GO:0032481">
    <property type="term" value="P:positive regulation of type I interferon production"/>
    <property type="evidence" value="ECO:0007669"/>
    <property type="project" value="TreeGrafter"/>
</dbReference>
<keyword evidence="4" id="KW-0399">Innate immunity</keyword>
<dbReference type="PANTHER" id="PTHR47230">
    <property type="entry name" value="TIR DOMAIN-CONTAINING ADAPTER MOLECULE 1"/>
    <property type="match status" value="1"/>
</dbReference>
<dbReference type="PROSITE" id="PS50104">
    <property type="entry name" value="TIR"/>
    <property type="match status" value="1"/>
</dbReference>
<keyword evidence="6" id="KW-0395">Inflammatory response</keyword>
<evidence type="ECO:0000259" key="8">
    <source>
        <dbReference type="PROSITE" id="PS50104"/>
    </source>
</evidence>
<keyword evidence="10" id="KW-1185">Reference proteome</keyword>
<evidence type="ECO:0000256" key="4">
    <source>
        <dbReference type="ARBA" id="ARBA00022588"/>
    </source>
</evidence>
<evidence type="ECO:0000256" key="3">
    <source>
        <dbReference type="ARBA" id="ARBA00022553"/>
    </source>
</evidence>
<dbReference type="Proteomes" id="UP001148018">
    <property type="component" value="Unassembled WGS sequence"/>
</dbReference>
<feature type="compositionally biased region" description="Polar residues" evidence="7">
    <location>
        <begin position="169"/>
        <end position="185"/>
    </location>
</feature>
<organism evidence="9 10">
    <name type="scientific">Muraenolepis orangiensis</name>
    <name type="common">Patagonian moray cod</name>
    <dbReference type="NCBI Taxonomy" id="630683"/>
    <lineage>
        <taxon>Eukaryota</taxon>
        <taxon>Metazoa</taxon>
        <taxon>Chordata</taxon>
        <taxon>Craniata</taxon>
        <taxon>Vertebrata</taxon>
        <taxon>Euteleostomi</taxon>
        <taxon>Actinopterygii</taxon>
        <taxon>Neopterygii</taxon>
        <taxon>Teleostei</taxon>
        <taxon>Neoteleostei</taxon>
        <taxon>Acanthomorphata</taxon>
        <taxon>Zeiogadaria</taxon>
        <taxon>Gadariae</taxon>
        <taxon>Gadiformes</taxon>
        <taxon>Muraenolepidoidei</taxon>
        <taxon>Muraenolepididae</taxon>
        <taxon>Muraenolepis</taxon>
    </lineage>
</organism>
<dbReference type="GO" id="GO:0045087">
    <property type="term" value="P:innate immune response"/>
    <property type="evidence" value="ECO:0007669"/>
    <property type="project" value="UniProtKB-KW"/>
</dbReference>
<dbReference type="InterPro" id="IPR040886">
    <property type="entry name" value="TRIF_N"/>
</dbReference>
<keyword evidence="5" id="KW-0391">Immunity</keyword>
<dbReference type="GO" id="GO:0035591">
    <property type="term" value="F:signaling adaptor activity"/>
    <property type="evidence" value="ECO:0007669"/>
    <property type="project" value="TreeGrafter"/>
</dbReference>
<keyword evidence="2" id="KW-0963">Cytoplasm</keyword>
<dbReference type="GO" id="GO:0005768">
    <property type="term" value="C:endosome"/>
    <property type="evidence" value="ECO:0007669"/>
    <property type="project" value="TreeGrafter"/>
</dbReference>
<comment type="subcellular location">
    <subcellularLocation>
        <location evidence="1">Cytoplasm</location>
    </subcellularLocation>
</comment>
<feature type="region of interest" description="Disordered" evidence="7">
    <location>
        <begin position="224"/>
        <end position="330"/>
    </location>
</feature>
<gene>
    <name evidence="9" type="ORF">NHX12_003831</name>
</gene>
<dbReference type="Gene3D" id="3.40.50.10140">
    <property type="entry name" value="Toll/interleukin-1 receptor homology (TIR) domain"/>
    <property type="match status" value="1"/>
</dbReference>
<dbReference type="AlphaFoldDB" id="A0A9Q0DU25"/>
<sequence length="587" mass="64965">MDVKVEETPGTGVTDVVRLLLDLPTEQLLSLTFQLGDSPEEDIVHGLSLLLLHKETQGLDRLQALQDNCLANHLAKKWQTDGGKLEHCGEHGGHLDSVVVLQESLAHLARVFKVLSEKRLCDPRLRDLAYWRAVSVCDDKTSHSKVHHLIDEAKVVCGPQFAEKMLSRSKPQPQDETGKESTALSLSHDKPEINFSMPTTLQTSSSFSSYPTHLEISMPSTAVVNGDQIPPVRSQQSHPSTTPQSVGADELENNAPGSYHSSNSSETPSTPTSENASTPCSITTTTPPVRSKSSPARPESATHKITVPTQTVTGKDTEQKEGGEEEEEEEEFYAFVILHAAEDDEMADAMKERMESACGGGLAGATFSEDFAHPGKSSLRCVSDAIDNSAFTFLLLTKHFPNTRRFQVETDSALINSIQQRHKYNTVIPLLPRKNCINKASMPIVLQTLVPLEENKSFDKKIKKVLSEKKVQEQRSIWLKEQQLKKELRKQERMKLADAQRKALGDVHVSNAMLTQERLRHFTEITHHMHSTLQGAGASSFPCPMPGWQPQNIHIENSKYIVIGNDSTLSVDFGSLNLDHVVEGEDN</sequence>
<evidence type="ECO:0000256" key="7">
    <source>
        <dbReference type="SAM" id="MobiDB-lite"/>
    </source>
</evidence>
<evidence type="ECO:0000313" key="9">
    <source>
        <dbReference type="EMBL" id="KAJ3594524.1"/>
    </source>
</evidence>
<feature type="compositionally biased region" description="Polar residues" evidence="7">
    <location>
        <begin position="196"/>
        <end position="207"/>
    </location>
</feature>
<dbReference type="InterPro" id="IPR000157">
    <property type="entry name" value="TIR_dom"/>
</dbReference>
<name>A0A9Q0DU25_9TELE</name>
<evidence type="ECO:0000256" key="5">
    <source>
        <dbReference type="ARBA" id="ARBA00022859"/>
    </source>
</evidence>
<evidence type="ECO:0000256" key="2">
    <source>
        <dbReference type="ARBA" id="ARBA00022490"/>
    </source>
</evidence>
<reference evidence="9" key="1">
    <citation type="submission" date="2022-07" db="EMBL/GenBank/DDBJ databases">
        <title>Chromosome-level genome of Muraenolepis orangiensis.</title>
        <authorList>
            <person name="Kim J."/>
        </authorList>
    </citation>
    <scope>NUCLEOTIDE SEQUENCE</scope>
    <source>
        <strain evidence="9">KU_S4_2022</strain>
        <tissue evidence="9">Muscle</tissue>
    </source>
</reference>
<protein>
    <recommendedName>
        <fullName evidence="8">TIR domain-containing protein</fullName>
    </recommendedName>
</protein>
<comment type="caution">
    <text evidence="9">The sequence shown here is derived from an EMBL/GenBank/DDBJ whole genome shotgun (WGS) entry which is preliminary data.</text>
</comment>
<keyword evidence="3" id="KW-0597">Phosphoprotein</keyword>
<dbReference type="EMBL" id="JANIIK010000111">
    <property type="protein sequence ID" value="KAJ3594524.1"/>
    <property type="molecule type" value="Genomic_DNA"/>
</dbReference>
<dbReference type="InterPro" id="IPR035897">
    <property type="entry name" value="Toll_tir_struct_dom_sf"/>
</dbReference>
<dbReference type="Gene3D" id="1.25.40.780">
    <property type="match status" value="1"/>
</dbReference>
<dbReference type="InterPro" id="IPR046946">
    <property type="entry name" value="TCAM1/2"/>
</dbReference>
<evidence type="ECO:0000313" key="10">
    <source>
        <dbReference type="Proteomes" id="UP001148018"/>
    </source>
</evidence>
<dbReference type="GO" id="GO:0043123">
    <property type="term" value="P:positive regulation of canonical NF-kappaB signal transduction"/>
    <property type="evidence" value="ECO:0007669"/>
    <property type="project" value="TreeGrafter"/>
</dbReference>
<feature type="domain" description="TIR" evidence="8">
    <location>
        <begin position="331"/>
        <end position="470"/>
    </location>
</feature>
<dbReference type="GO" id="GO:0035666">
    <property type="term" value="P:TRIF-dependent toll-like receptor signaling pathway"/>
    <property type="evidence" value="ECO:0007669"/>
    <property type="project" value="InterPro"/>
</dbReference>
<feature type="region of interest" description="Disordered" evidence="7">
    <location>
        <begin position="165"/>
        <end position="207"/>
    </location>
</feature>
<evidence type="ECO:0000256" key="1">
    <source>
        <dbReference type="ARBA" id="ARBA00004496"/>
    </source>
</evidence>
<dbReference type="SUPFAM" id="SSF52200">
    <property type="entry name" value="Toll/Interleukin receptor TIR domain"/>
    <property type="match status" value="1"/>
</dbReference>
<feature type="compositionally biased region" description="Low complexity" evidence="7">
    <location>
        <begin position="234"/>
        <end position="245"/>
    </location>
</feature>
<proteinExistence type="predicted"/>
<dbReference type="PANTHER" id="PTHR47230:SF1">
    <property type="entry name" value="TIR DOMAIN-CONTAINING ADAPTER MOLECULE 1"/>
    <property type="match status" value="1"/>
</dbReference>
<accession>A0A9Q0DU25</accession>
<evidence type="ECO:0000256" key="6">
    <source>
        <dbReference type="ARBA" id="ARBA00023198"/>
    </source>
</evidence>
<dbReference type="Pfam" id="PF17798">
    <property type="entry name" value="TRIF-NTD"/>
    <property type="match status" value="1"/>
</dbReference>
<dbReference type="OrthoDB" id="62956at2759"/>
<feature type="compositionally biased region" description="Low complexity" evidence="7">
    <location>
        <begin position="261"/>
        <end position="288"/>
    </location>
</feature>
<dbReference type="GO" id="GO:0006954">
    <property type="term" value="P:inflammatory response"/>
    <property type="evidence" value="ECO:0007669"/>
    <property type="project" value="UniProtKB-KW"/>
</dbReference>